<dbReference type="Pfam" id="PF00691">
    <property type="entry name" value="OmpA"/>
    <property type="match status" value="1"/>
</dbReference>
<keyword evidence="3" id="KW-0998">Cell outer membrane</keyword>
<dbReference type="InterPro" id="IPR006664">
    <property type="entry name" value="OMP_bac"/>
</dbReference>
<feature type="region of interest" description="Disordered" evidence="5">
    <location>
        <begin position="121"/>
        <end position="194"/>
    </location>
</feature>
<protein>
    <submittedName>
        <fullName evidence="7">OmpA family protein</fullName>
    </submittedName>
</protein>
<dbReference type="PROSITE" id="PS51123">
    <property type="entry name" value="OMPA_2"/>
    <property type="match status" value="1"/>
</dbReference>
<dbReference type="AlphaFoldDB" id="A0A7T7S2Q5"/>
<keyword evidence="2 4" id="KW-0472">Membrane</keyword>
<evidence type="ECO:0000256" key="4">
    <source>
        <dbReference type="PROSITE-ProRule" id="PRU00473"/>
    </source>
</evidence>
<proteinExistence type="predicted"/>
<evidence type="ECO:0000313" key="8">
    <source>
        <dbReference type="Proteomes" id="UP000595895"/>
    </source>
</evidence>
<evidence type="ECO:0000256" key="1">
    <source>
        <dbReference type="ARBA" id="ARBA00004442"/>
    </source>
</evidence>
<sequence>MEGLRKAKINASLGQGLPIEFFSGAADGSLDTQRDGGQVTVSLASDVTFAVDSDQLSVQADGVLAGAVAELGLYPSGGSLSIVGHTDDVADDAYNQALSEKRAASVRKRLGELMDLSKWQVSESGKGESEPRVQGSDEEARAANRRVEVVAKPADPQEAEERRRAVLAQGSEPAPEGPVGKGPEGVTAPLVGSSSKGSWKVTLDKVTRIGSFLVGNLHAQNPDGGTGDMQQYMQLPSPFFYRWGDGVADGPGSASLTLLKGGVRYLAADYKGEKGFTPLTTLNLASVGHGATQTLPVVWPDPGGDTVTVDLPGASKKYKLRGLICRLTDVPVVQG</sequence>
<dbReference type="PANTHER" id="PTHR30329:SF21">
    <property type="entry name" value="LIPOPROTEIN YIAD-RELATED"/>
    <property type="match status" value="1"/>
</dbReference>
<dbReference type="KEGG" id="awe:JG540_02115"/>
<evidence type="ECO:0000256" key="2">
    <source>
        <dbReference type="ARBA" id="ARBA00023136"/>
    </source>
</evidence>
<name>A0A7T7S2Q5_9ACTO</name>
<dbReference type="InterPro" id="IPR050330">
    <property type="entry name" value="Bact_OuterMem_StrucFunc"/>
</dbReference>
<evidence type="ECO:0000313" key="7">
    <source>
        <dbReference type="EMBL" id="QQM68281.1"/>
    </source>
</evidence>
<gene>
    <name evidence="7" type="ORF">JG540_02115</name>
</gene>
<accession>A0A7T7S2Q5</accession>
<organism evidence="7 8">
    <name type="scientific">Actinomyces weissii</name>
    <dbReference type="NCBI Taxonomy" id="675090"/>
    <lineage>
        <taxon>Bacteria</taxon>
        <taxon>Bacillati</taxon>
        <taxon>Actinomycetota</taxon>
        <taxon>Actinomycetes</taxon>
        <taxon>Actinomycetales</taxon>
        <taxon>Actinomycetaceae</taxon>
        <taxon>Actinomyces</taxon>
    </lineage>
</organism>
<dbReference type="InterPro" id="IPR036737">
    <property type="entry name" value="OmpA-like_sf"/>
</dbReference>
<dbReference type="Proteomes" id="UP000595895">
    <property type="component" value="Chromosome"/>
</dbReference>
<evidence type="ECO:0000256" key="3">
    <source>
        <dbReference type="ARBA" id="ARBA00023237"/>
    </source>
</evidence>
<feature type="domain" description="OmpA-like" evidence="6">
    <location>
        <begin position="36"/>
        <end position="155"/>
    </location>
</feature>
<comment type="subcellular location">
    <subcellularLocation>
        <location evidence="1">Cell outer membrane</location>
    </subcellularLocation>
</comment>
<keyword evidence="8" id="KW-1185">Reference proteome</keyword>
<dbReference type="EMBL" id="CP066802">
    <property type="protein sequence ID" value="QQM68281.1"/>
    <property type="molecule type" value="Genomic_DNA"/>
</dbReference>
<dbReference type="PANTHER" id="PTHR30329">
    <property type="entry name" value="STATOR ELEMENT OF FLAGELLAR MOTOR COMPLEX"/>
    <property type="match status" value="1"/>
</dbReference>
<dbReference type="GO" id="GO:0009279">
    <property type="term" value="C:cell outer membrane"/>
    <property type="evidence" value="ECO:0007669"/>
    <property type="project" value="UniProtKB-SubCell"/>
</dbReference>
<reference evidence="7 8" key="1">
    <citation type="submission" date="2020-12" db="EMBL/GenBank/DDBJ databases">
        <authorList>
            <person name="Zhou J."/>
        </authorList>
    </citation>
    <scope>NUCLEOTIDE SEQUENCE [LARGE SCALE GENOMIC DNA]</scope>
    <source>
        <strain evidence="7 8">CCUG 61299</strain>
    </source>
</reference>
<dbReference type="InterPro" id="IPR006665">
    <property type="entry name" value="OmpA-like"/>
</dbReference>
<evidence type="ECO:0000256" key="5">
    <source>
        <dbReference type="SAM" id="MobiDB-lite"/>
    </source>
</evidence>
<dbReference type="Gene3D" id="3.30.1330.60">
    <property type="entry name" value="OmpA-like domain"/>
    <property type="match status" value="1"/>
</dbReference>
<dbReference type="PRINTS" id="PR01021">
    <property type="entry name" value="OMPADOMAIN"/>
</dbReference>
<dbReference type="SUPFAM" id="SSF103088">
    <property type="entry name" value="OmpA-like"/>
    <property type="match status" value="1"/>
</dbReference>
<feature type="compositionally biased region" description="Basic and acidic residues" evidence="5">
    <location>
        <begin position="138"/>
        <end position="149"/>
    </location>
</feature>
<evidence type="ECO:0000259" key="6">
    <source>
        <dbReference type="PROSITE" id="PS51123"/>
    </source>
</evidence>
<dbReference type="CDD" id="cd07185">
    <property type="entry name" value="OmpA_C-like"/>
    <property type="match status" value="1"/>
</dbReference>